<dbReference type="AlphaFoldDB" id="A0AAN6ZU11"/>
<accession>A0AAN6ZU11</accession>
<keyword evidence="2" id="KW-1185">Reference proteome</keyword>
<dbReference type="EMBL" id="MU857229">
    <property type="protein sequence ID" value="KAK4148941.1"/>
    <property type="molecule type" value="Genomic_DNA"/>
</dbReference>
<gene>
    <name evidence="1" type="ORF">C8A00DRAFT_19307</name>
</gene>
<reference evidence="1" key="2">
    <citation type="submission" date="2023-05" db="EMBL/GenBank/DDBJ databases">
        <authorList>
            <consortium name="Lawrence Berkeley National Laboratory"/>
            <person name="Steindorff A."/>
            <person name="Hensen N."/>
            <person name="Bonometti L."/>
            <person name="Westerberg I."/>
            <person name="Brannstrom I.O."/>
            <person name="Guillou S."/>
            <person name="Cros-Aarteil S."/>
            <person name="Calhoun S."/>
            <person name="Haridas S."/>
            <person name="Kuo A."/>
            <person name="Mondo S."/>
            <person name="Pangilinan J."/>
            <person name="Riley R."/>
            <person name="Labutti K."/>
            <person name="Andreopoulos B."/>
            <person name="Lipzen A."/>
            <person name="Chen C."/>
            <person name="Yanf M."/>
            <person name="Daum C."/>
            <person name="Ng V."/>
            <person name="Clum A."/>
            <person name="Ohm R."/>
            <person name="Martin F."/>
            <person name="Silar P."/>
            <person name="Natvig D."/>
            <person name="Lalanne C."/>
            <person name="Gautier V."/>
            <person name="Ament-Velasquez S.L."/>
            <person name="Kruys A."/>
            <person name="Hutchinson M.I."/>
            <person name="Powell A.J."/>
            <person name="Barry K."/>
            <person name="Miller A.N."/>
            <person name="Grigoriev I.V."/>
            <person name="Debuchy R."/>
            <person name="Gladieux P."/>
            <person name="Thoren M.H."/>
            <person name="Johannesson H."/>
        </authorList>
    </citation>
    <scope>NUCLEOTIDE SEQUENCE</scope>
    <source>
        <strain evidence="1">CBS 538.74</strain>
    </source>
</reference>
<evidence type="ECO:0000313" key="2">
    <source>
        <dbReference type="Proteomes" id="UP001302745"/>
    </source>
</evidence>
<proteinExistence type="predicted"/>
<dbReference type="Proteomes" id="UP001302745">
    <property type="component" value="Unassembled WGS sequence"/>
</dbReference>
<protein>
    <submittedName>
        <fullName evidence="1">Uncharacterized protein</fullName>
    </submittedName>
</protein>
<comment type="caution">
    <text evidence="1">The sequence shown here is derived from an EMBL/GenBank/DDBJ whole genome shotgun (WGS) entry which is preliminary data.</text>
</comment>
<reference evidence="1" key="1">
    <citation type="journal article" date="2023" name="Mol. Phylogenet. Evol.">
        <title>Genome-scale phylogeny and comparative genomics of the fungal order Sordariales.</title>
        <authorList>
            <person name="Hensen N."/>
            <person name="Bonometti L."/>
            <person name="Westerberg I."/>
            <person name="Brannstrom I.O."/>
            <person name="Guillou S."/>
            <person name="Cros-Aarteil S."/>
            <person name="Calhoun S."/>
            <person name="Haridas S."/>
            <person name="Kuo A."/>
            <person name="Mondo S."/>
            <person name="Pangilinan J."/>
            <person name="Riley R."/>
            <person name="LaButti K."/>
            <person name="Andreopoulos B."/>
            <person name="Lipzen A."/>
            <person name="Chen C."/>
            <person name="Yan M."/>
            <person name="Daum C."/>
            <person name="Ng V."/>
            <person name="Clum A."/>
            <person name="Steindorff A."/>
            <person name="Ohm R.A."/>
            <person name="Martin F."/>
            <person name="Silar P."/>
            <person name="Natvig D.O."/>
            <person name="Lalanne C."/>
            <person name="Gautier V."/>
            <person name="Ament-Velasquez S.L."/>
            <person name="Kruys A."/>
            <person name="Hutchinson M.I."/>
            <person name="Powell A.J."/>
            <person name="Barry K."/>
            <person name="Miller A.N."/>
            <person name="Grigoriev I.V."/>
            <person name="Debuchy R."/>
            <person name="Gladieux P."/>
            <person name="Hiltunen Thoren M."/>
            <person name="Johannesson H."/>
        </authorList>
    </citation>
    <scope>NUCLEOTIDE SEQUENCE</scope>
    <source>
        <strain evidence="1">CBS 538.74</strain>
    </source>
</reference>
<sequence>MSILIGTTIPDNIASSDPYIINAFKLLDNARTNGDSILSRLAYIRLAHVFESLKKIVASDRRNGQLPARRSGYRNASIAIDIYIDAQEQAGTSREEVKKRNRVARRWRTLAGPSPIFVIIYSEAAEGLAYVRFFVIYTALY</sequence>
<name>A0AAN6ZU11_9PEZI</name>
<organism evidence="1 2">
    <name type="scientific">Chaetomidium leptoderma</name>
    <dbReference type="NCBI Taxonomy" id="669021"/>
    <lineage>
        <taxon>Eukaryota</taxon>
        <taxon>Fungi</taxon>
        <taxon>Dikarya</taxon>
        <taxon>Ascomycota</taxon>
        <taxon>Pezizomycotina</taxon>
        <taxon>Sordariomycetes</taxon>
        <taxon>Sordariomycetidae</taxon>
        <taxon>Sordariales</taxon>
        <taxon>Chaetomiaceae</taxon>
        <taxon>Chaetomidium</taxon>
    </lineage>
</organism>
<evidence type="ECO:0000313" key="1">
    <source>
        <dbReference type="EMBL" id="KAK4148941.1"/>
    </source>
</evidence>